<evidence type="ECO:0000256" key="1">
    <source>
        <dbReference type="SAM" id="MobiDB-lite"/>
    </source>
</evidence>
<feature type="compositionally biased region" description="Basic and acidic residues" evidence="1">
    <location>
        <begin position="101"/>
        <end position="120"/>
    </location>
</feature>
<feature type="region of interest" description="Disordered" evidence="1">
    <location>
        <begin position="101"/>
        <end position="173"/>
    </location>
</feature>
<proteinExistence type="predicted"/>
<reference evidence="2 3" key="1">
    <citation type="submission" date="2024-06" db="EMBL/GenBank/DDBJ databases">
        <title>The Natural Products Discovery Center: Release of the First 8490 Sequenced Strains for Exploring Actinobacteria Biosynthetic Diversity.</title>
        <authorList>
            <person name="Kalkreuter E."/>
            <person name="Kautsar S.A."/>
            <person name="Yang D."/>
            <person name="Bader C.D."/>
            <person name="Teijaro C.N."/>
            <person name="Fluegel L."/>
            <person name="Davis C.M."/>
            <person name="Simpson J.R."/>
            <person name="Lauterbach L."/>
            <person name="Steele A.D."/>
            <person name="Gui C."/>
            <person name="Meng S."/>
            <person name="Li G."/>
            <person name="Viehrig K."/>
            <person name="Ye F."/>
            <person name="Su P."/>
            <person name="Kiefer A.F."/>
            <person name="Nichols A."/>
            <person name="Cepeda A.J."/>
            <person name="Yan W."/>
            <person name="Fan B."/>
            <person name="Jiang Y."/>
            <person name="Adhikari A."/>
            <person name="Zheng C.-J."/>
            <person name="Schuster L."/>
            <person name="Cowan T.M."/>
            <person name="Smanski M.J."/>
            <person name="Chevrette M.G."/>
            <person name="De Carvalho L.P.S."/>
            <person name="Shen B."/>
        </authorList>
    </citation>
    <scope>NUCLEOTIDE SEQUENCE [LARGE SCALE GENOMIC DNA]</scope>
    <source>
        <strain evidence="2 3">NPDC050100</strain>
    </source>
</reference>
<dbReference type="EMBL" id="JBFALK010000020">
    <property type="protein sequence ID" value="MEV0973129.1"/>
    <property type="molecule type" value="Genomic_DNA"/>
</dbReference>
<evidence type="ECO:0000313" key="2">
    <source>
        <dbReference type="EMBL" id="MEV0973129.1"/>
    </source>
</evidence>
<accession>A0ABV3GNC0</accession>
<feature type="compositionally biased region" description="Acidic residues" evidence="1">
    <location>
        <begin position="130"/>
        <end position="147"/>
    </location>
</feature>
<evidence type="ECO:0000313" key="3">
    <source>
        <dbReference type="Proteomes" id="UP001551675"/>
    </source>
</evidence>
<name>A0ABV3GNC0_MICGL</name>
<sequence length="173" mass="19035">MKDRLQMALAVAVGYYLGRRHKLRMAAGLALAGAAKRFKPKAKSGEGGLLQQGIKALGSSPELEELTERVRGDLIEVGKAAAVAATSRQIDSLSDRLHERAEALRRPGVPRGEERAEEPTVPRTRRPAEEEYVEYGEYDETGEEEREAEPARGPAKEPPGRERATPPVTRARR</sequence>
<dbReference type="Proteomes" id="UP001551675">
    <property type="component" value="Unassembled WGS sequence"/>
</dbReference>
<comment type="caution">
    <text evidence="2">The sequence shown here is derived from an EMBL/GenBank/DDBJ whole genome shotgun (WGS) entry which is preliminary data.</text>
</comment>
<evidence type="ECO:0008006" key="4">
    <source>
        <dbReference type="Google" id="ProtNLM"/>
    </source>
</evidence>
<keyword evidence="3" id="KW-1185">Reference proteome</keyword>
<gene>
    <name evidence="2" type="ORF">AB0I59_31380</name>
</gene>
<feature type="compositionally biased region" description="Basic and acidic residues" evidence="1">
    <location>
        <begin position="148"/>
        <end position="164"/>
    </location>
</feature>
<dbReference type="RefSeq" id="WP_358138600.1">
    <property type="nucleotide sequence ID" value="NZ_JBFALK010000020.1"/>
</dbReference>
<protein>
    <recommendedName>
        <fullName evidence="4">YtxH domain-containing protein</fullName>
    </recommendedName>
</protein>
<organism evidence="2 3">
    <name type="scientific">Microtetraspora glauca</name>
    <dbReference type="NCBI Taxonomy" id="1996"/>
    <lineage>
        <taxon>Bacteria</taxon>
        <taxon>Bacillati</taxon>
        <taxon>Actinomycetota</taxon>
        <taxon>Actinomycetes</taxon>
        <taxon>Streptosporangiales</taxon>
        <taxon>Streptosporangiaceae</taxon>
        <taxon>Microtetraspora</taxon>
    </lineage>
</organism>